<name>A0A0F9HXX7_9ZZZZ</name>
<dbReference type="EMBL" id="LAZR01013799">
    <property type="protein sequence ID" value="KKM20286.1"/>
    <property type="molecule type" value="Genomic_DNA"/>
</dbReference>
<organism evidence="1">
    <name type="scientific">marine sediment metagenome</name>
    <dbReference type="NCBI Taxonomy" id="412755"/>
    <lineage>
        <taxon>unclassified sequences</taxon>
        <taxon>metagenomes</taxon>
        <taxon>ecological metagenomes</taxon>
    </lineage>
</organism>
<comment type="caution">
    <text evidence="1">The sequence shown here is derived from an EMBL/GenBank/DDBJ whole genome shotgun (WGS) entry which is preliminary data.</text>
</comment>
<accession>A0A0F9HXX7</accession>
<evidence type="ECO:0000313" key="1">
    <source>
        <dbReference type="EMBL" id="KKM20286.1"/>
    </source>
</evidence>
<reference evidence="1" key="1">
    <citation type="journal article" date="2015" name="Nature">
        <title>Complex archaea that bridge the gap between prokaryotes and eukaryotes.</title>
        <authorList>
            <person name="Spang A."/>
            <person name="Saw J.H."/>
            <person name="Jorgensen S.L."/>
            <person name="Zaremba-Niedzwiedzka K."/>
            <person name="Martijn J."/>
            <person name="Lind A.E."/>
            <person name="van Eijk R."/>
            <person name="Schleper C."/>
            <person name="Guy L."/>
            <person name="Ettema T.J."/>
        </authorList>
    </citation>
    <scope>NUCLEOTIDE SEQUENCE</scope>
</reference>
<sequence>MSVQKRIYNTCKRCGEKFLTRKKINGKIRRFYARKYCLKCVPFNGYINQYKDKKPSTRICKNCGKEFKSLVIINGKKIELYLRKNCLKCVSLGESAQKCFSRDGEKVKCEVCNKTYIYKRGTHNCNTFRCCSCKNIERQRKAKIKCVEYKGGKCINCGFNKYMSALVFHHVNPKNKEFRIAKWRIISWNRIKKELNKCILLCANCHAGIHAGHIKLKR</sequence>
<evidence type="ECO:0008006" key="2">
    <source>
        <dbReference type="Google" id="ProtNLM"/>
    </source>
</evidence>
<protein>
    <recommendedName>
        <fullName evidence="2">HNH domain-containing protein</fullName>
    </recommendedName>
</protein>
<gene>
    <name evidence="1" type="ORF">LCGC14_1646980</name>
</gene>
<proteinExistence type="predicted"/>
<dbReference type="AlphaFoldDB" id="A0A0F9HXX7"/>